<gene>
    <name evidence="4" type="ORF">QRD43_18275</name>
</gene>
<dbReference type="InterPro" id="IPR032687">
    <property type="entry name" value="AraC-type_N"/>
</dbReference>
<evidence type="ECO:0000256" key="2">
    <source>
        <dbReference type="SAM" id="MobiDB-lite"/>
    </source>
</evidence>
<sequence>MKGLDLFFLQPLYAMLADCPTLLRLLERRYGLRPVLRQGEARLGTSELLNLLETLHVHGRPHAGAWLAQRVDVSVAGGLTYYLRSHARLGDAIRELLRLRRHLLPDGIVRYAHDADGIELQLRPAYQEQRLGRVLRYEAMTVWLHELLSRCVATPLPLLAVGLMSPPPEGDSALEAQLGRRIDWLQDHCTIRYAREALDMPLPGHSPALLVALRPMMDEWQLGVAAEASSSIALQVQEWLSRQADLCQVTLDQAAQALARGASTLRRHLHQEGHRFQDLMLAQRRARLFRAVAYGEQPLGQLAAEQGYSDRAGLERAFVNGFGWRPAQLRRTLETLTPEGALRSQAALNWELDTQLDEDSAAWLWQARRRQAAHALDCRLQLARALRHEMPEDAAPGDADLVAALAQGGRWWISRQEAQGSGTVPDPSQLALAAHLLQAARLGTQAVLLRLSRLRLALADQQPDPWADALRRADALVRPLESGDLVDAEAPPPASGDAGSWEALARELWDAGPAAPAVAAASPALDAPPEALTRHG</sequence>
<feature type="region of interest" description="Disordered" evidence="2">
    <location>
        <begin position="517"/>
        <end position="536"/>
    </location>
</feature>
<dbReference type="RefSeq" id="WP_285983937.1">
    <property type="nucleotide sequence ID" value="NZ_JASVDS010000005.1"/>
</dbReference>
<reference evidence="4 5" key="1">
    <citation type="submission" date="2023-06" db="EMBL/GenBank/DDBJ databases">
        <title>Pelomonas sp. APW6 16S ribosomal RNA gene genome sequencing and assembly.</title>
        <authorList>
            <person name="Woo H."/>
        </authorList>
    </citation>
    <scope>NUCLEOTIDE SEQUENCE [LARGE SCALE GENOMIC DNA]</scope>
    <source>
        <strain evidence="4 5">APW6</strain>
    </source>
</reference>
<dbReference type="EMBL" id="JASVDS010000005">
    <property type="protein sequence ID" value="MDL5033863.1"/>
    <property type="molecule type" value="Genomic_DNA"/>
</dbReference>
<organism evidence="4 5">
    <name type="scientific">Roseateles subflavus</name>
    <dbReference type="NCBI Taxonomy" id="3053353"/>
    <lineage>
        <taxon>Bacteria</taxon>
        <taxon>Pseudomonadati</taxon>
        <taxon>Pseudomonadota</taxon>
        <taxon>Betaproteobacteria</taxon>
        <taxon>Burkholderiales</taxon>
        <taxon>Sphaerotilaceae</taxon>
        <taxon>Roseateles</taxon>
    </lineage>
</organism>
<protein>
    <submittedName>
        <fullName evidence="4">AraC family transcriptional regulator ligand-binding domain-containing protein</fullName>
    </submittedName>
</protein>
<feature type="domain" description="HTH araC/xylS-type" evidence="3">
    <location>
        <begin position="230"/>
        <end position="332"/>
    </location>
</feature>
<evidence type="ECO:0000256" key="1">
    <source>
        <dbReference type="ARBA" id="ARBA00023125"/>
    </source>
</evidence>
<keyword evidence="5" id="KW-1185">Reference proteome</keyword>
<comment type="caution">
    <text evidence="4">The sequence shown here is derived from an EMBL/GenBank/DDBJ whole genome shotgun (WGS) entry which is preliminary data.</text>
</comment>
<dbReference type="PANTHER" id="PTHR47894">
    <property type="entry name" value="HTH-TYPE TRANSCRIPTIONAL REGULATOR GADX"/>
    <property type="match status" value="1"/>
</dbReference>
<dbReference type="SMART" id="SM00342">
    <property type="entry name" value="HTH_ARAC"/>
    <property type="match status" value="1"/>
</dbReference>
<dbReference type="InterPro" id="IPR018060">
    <property type="entry name" value="HTH_AraC"/>
</dbReference>
<evidence type="ECO:0000259" key="3">
    <source>
        <dbReference type="PROSITE" id="PS01124"/>
    </source>
</evidence>
<dbReference type="Pfam" id="PF12625">
    <property type="entry name" value="Arabinose_bd"/>
    <property type="match status" value="1"/>
</dbReference>
<evidence type="ECO:0000313" key="4">
    <source>
        <dbReference type="EMBL" id="MDL5033863.1"/>
    </source>
</evidence>
<evidence type="ECO:0000313" key="5">
    <source>
        <dbReference type="Proteomes" id="UP001238603"/>
    </source>
</evidence>
<proteinExistence type="predicted"/>
<dbReference type="Gene3D" id="1.10.10.60">
    <property type="entry name" value="Homeodomain-like"/>
    <property type="match status" value="1"/>
</dbReference>
<dbReference type="PROSITE" id="PS01124">
    <property type="entry name" value="HTH_ARAC_FAMILY_2"/>
    <property type="match status" value="1"/>
</dbReference>
<dbReference type="PANTHER" id="PTHR47894:SF1">
    <property type="entry name" value="HTH-TYPE TRANSCRIPTIONAL REGULATOR VQSM"/>
    <property type="match status" value="1"/>
</dbReference>
<accession>A0ABT7LLW8</accession>
<dbReference type="Proteomes" id="UP001238603">
    <property type="component" value="Unassembled WGS sequence"/>
</dbReference>
<name>A0ABT7LLW8_9BURK</name>
<keyword evidence="1" id="KW-0238">DNA-binding</keyword>